<dbReference type="SMART" id="SM00211">
    <property type="entry name" value="TY"/>
    <property type="match status" value="1"/>
</dbReference>
<keyword evidence="8 14" id="KW-1015">Disulfide bond</keyword>
<feature type="signal peptide" evidence="16">
    <location>
        <begin position="1"/>
        <end position="23"/>
    </location>
</feature>
<reference evidence="19" key="1">
    <citation type="submission" date="2025-05" db="UniProtKB">
        <authorList>
            <consortium name="Ensembl"/>
        </authorList>
    </citation>
    <scope>IDENTIFICATION</scope>
</reference>
<evidence type="ECO:0000256" key="14">
    <source>
        <dbReference type="PROSITE-ProRule" id="PRU00500"/>
    </source>
</evidence>
<dbReference type="Pfam" id="PF07648">
    <property type="entry name" value="Kazal_2"/>
    <property type="match status" value="1"/>
</dbReference>
<dbReference type="GO" id="GO:0050840">
    <property type="term" value="F:extracellular matrix binding"/>
    <property type="evidence" value="ECO:0007669"/>
    <property type="project" value="TreeGrafter"/>
</dbReference>
<dbReference type="SUPFAM" id="SSF100895">
    <property type="entry name" value="Kazal-type serine protease inhibitors"/>
    <property type="match status" value="1"/>
</dbReference>
<dbReference type="InterPro" id="IPR000716">
    <property type="entry name" value="Thyroglobulin_1"/>
</dbReference>
<dbReference type="GeneTree" id="ENSGT00940000157107"/>
<evidence type="ECO:0000259" key="17">
    <source>
        <dbReference type="PROSITE" id="PS51162"/>
    </source>
</evidence>
<evidence type="ECO:0000256" key="8">
    <source>
        <dbReference type="ARBA" id="ARBA00023157"/>
    </source>
</evidence>
<protein>
    <recommendedName>
        <fullName evidence="12">Testican-2</fullName>
    </recommendedName>
    <alternativeName>
        <fullName evidence="13">SPARC/osteonectin, CWCV, and Kazal-like domains proteoglycan 2</fullName>
    </alternativeName>
</protein>
<comment type="caution">
    <text evidence="14">Lacks conserved residue(s) required for the propagation of feature annotation.</text>
</comment>
<evidence type="ECO:0000313" key="19">
    <source>
        <dbReference type="Ensembl" id="ENSSTUP00000071477.1"/>
    </source>
</evidence>
<dbReference type="GO" id="GO:0005518">
    <property type="term" value="F:collagen binding"/>
    <property type="evidence" value="ECO:0007669"/>
    <property type="project" value="TreeGrafter"/>
</dbReference>
<evidence type="ECO:0000256" key="12">
    <source>
        <dbReference type="ARBA" id="ARBA00069184"/>
    </source>
</evidence>
<evidence type="ECO:0000256" key="2">
    <source>
        <dbReference type="ARBA" id="ARBA00022525"/>
    </source>
</evidence>
<dbReference type="SMART" id="SM00280">
    <property type="entry name" value="KAZAL"/>
    <property type="match status" value="1"/>
</dbReference>
<evidence type="ECO:0000256" key="13">
    <source>
        <dbReference type="ARBA" id="ARBA00077291"/>
    </source>
</evidence>
<dbReference type="PROSITE" id="PS51162">
    <property type="entry name" value="THYROGLOBULIN_1_2"/>
    <property type="match status" value="1"/>
</dbReference>
<keyword evidence="4" id="KW-0597">Phosphoprotein</keyword>
<keyword evidence="10" id="KW-0357">Heparan sulfate</keyword>
<dbReference type="Pfam" id="PF10591">
    <property type="entry name" value="SPARC_Ca_bdg"/>
    <property type="match status" value="1"/>
</dbReference>
<comment type="function">
    <text evidence="11">May participate in diverse steps of neurogenesis. Binds calcium.</text>
</comment>
<evidence type="ECO:0000256" key="16">
    <source>
        <dbReference type="SAM" id="SignalP"/>
    </source>
</evidence>
<dbReference type="InterPro" id="IPR036058">
    <property type="entry name" value="Kazal_dom_sf"/>
</dbReference>
<evidence type="ECO:0000256" key="9">
    <source>
        <dbReference type="ARBA" id="ARBA00023180"/>
    </source>
</evidence>
<keyword evidence="9" id="KW-0325">Glycoprotein</keyword>
<dbReference type="PANTHER" id="PTHR13866:SF18">
    <property type="entry name" value="TESTICAN-2"/>
    <property type="match status" value="1"/>
</dbReference>
<keyword evidence="2" id="KW-0964">Secreted</keyword>
<dbReference type="Gene3D" id="3.30.60.30">
    <property type="match status" value="1"/>
</dbReference>
<feature type="domain" description="Kazal-like" evidence="18">
    <location>
        <begin position="125"/>
        <end position="176"/>
    </location>
</feature>
<feature type="region of interest" description="Disordered" evidence="15">
    <location>
        <begin position="387"/>
        <end position="420"/>
    </location>
</feature>
<dbReference type="Gene3D" id="4.10.800.10">
    <property type="entry name" value="Thyroglobulin type-1"/>
    <property type="match status" value="1"/>
</dbReference>
<dbReference type="InterPro" id="IPR011992">
    <property type="entry name" value="EF-hand-dom_pair"/>
</dbReference>
<dbReference type="PROSITE" id="PS51465">
    <property type="entry name" value="KAZAL_2"/>
    <property type="match status" value="1"/>
</dbReference>
<name>A0A674BKF2_SALTR</name>
<dbReference type="Gene3D" id="1.10.238.10">
    <property type="entry name" value="EF-hand"/>
    <property type="match status" value="1"/>
</dbReference>
<keyword evidence="6" id="KW-0106">Calcium</keyword>
<organism evidence="19 20">
    <name type="scientific">Salmo trutta</name>
    <name type="common">Brown trout</name>
    <dbReference type="NCBI Taxonomy" id="8032"/>
    <lineage>
        <taxon>Eukaryota</taxon>
        <taxon>Metazoa</taxon>
        <taxon>Chordata</taxon>
        <taxon>Craniata</taxon>
        <taxon>Vertebrata</taxon>
        <taxon>Euteleostomi</taxon>
        <taxon>Actinopterygii</taxon>
        <taxon>Neopterygii</taxon>
        <taxon>Teleostei</taxon>
        <taxon>Protacanthopterygii</taxon>
        <taxon>Salmoniformes</taxon>
        <taxon>Salmonidae</taxon>
        <taxon>Salmoninae</taxon>
        <taxon>Salmo</taxon>
    </lineage>
</organism>
<sequence length="420" mass="46731">MVGMTELWCLFVPVMMLVGFTLQAEINNGKEEEKTGNFMEDEHWLSTISQYSRKIKHWNRFRDDDYVRTWDENQGGSNENVDTTKDPCQKVTCSRNKVCIAQGYQRAVCVNRKKLEHRLKQPALRSPEGGCQPCPISSSGPVCGSDGHNYASQCKLEQQACLTGKELTMKCSGLCPCPTAAPTTETEVKHESCTGQDLSDLGDRLRDWFQLLQGNAKLNNNSKTGASNTAGATSGSVLDRSVVASCKDSVGWMFSKLDTNSDLYLDQAELAAINLDKYEVCIQPFFNSCDSYRDGKVSTAEWCLCFWRKKPPCLAELERIQVQEGGKNKLGLFIPSCNEDGYYRKLQCDQARGECWCVDQQGGELASSRIHGNPDCDEAVAYSGDFGSGVGWEDEEDKEAEENAEEEGEVGEADDEGYIW</sequence>
<evidence type="ECO:0000256" key="15">
    <source>
        <dbReference type="SAM" id="MobiDB-lite"/>
    </source>
</evidence>
<dbReference type="Proteomes" id="UP000472277">
    <property type="component" value="Chromosome 5"/>
</dbReference>
<keyword evidence="7" id="KW-0654">Proteoglycan</keyword>
<evidence type="ECO:0000256" key="1">
    <source>
        <dbReference type="ARBA" id="ARBA00004498"/>
    </source>
</evidence>
<dbReference type="SUPFAM" id="SSF57610">
    <property type="entry name" value="Thyroglobulin type-1 domain"/>
    <property type="match status" value="1"/>
</dbReference>
<dbReference type="CDD" id="cd00191">
    <property type="entry name" value="TY"/>
    <property type="match status" value="1"/>
</dbReference>
<dbReference type="Ensembl" id="ENSSTUT00000075867.1">
    <property type="protein sequence ID" value="ENSSTUP00000071477.1"/>
    <property type="gene ID" value="ENSSTUG00000031251.1"/>
</dbReference>
<keyword evidence="20" id="KW-1185">Reference proteome</keyword>
<evidence type="ECO:0000256" key="6">
    <source>
        <dbReference type="ARBA" id="ARBA00022837"/>
    </source>
</evidence>
<dbReference type="FunFam" id="4.10.800.10:FF:000001">
    <property type="entry name" value="Testican-3 isoform 2"/>
    <property type="match status" value="1"/>
</dbReference>
<evidence type="ECO:0000256" key="3">
    <source>
        <dbReference type="ARBA" id="ARBA00022530"/>
    </source>
</evidence>
<dbReference type="InterPro" id="IPR036857">
    <property type="entry name" value="Thyroglobulin_1_sf"/>
</dbReference>
<dbReference type="AlphaFoldDB" id="A0A674BKF2"/>
<comment type="subcellular location">
    <subcellularLocation>
        <location evidence="1">Secreted</location>
        <location evidence="1">Extracellular space</location>
        <location evidence="1">Extracellular matrix</location>
    </subcellularLocation>
</comment>
<dbReference type="Ensembl" id="ENSSTUT00000075842.1">
    <property type="protein sequence ID" value="ENSSTUP00000071452.1"/>
    <property type="gene ID" value="ENSSTUG00000031251.1"/>
</dbReference>
<feature type="disulfide bond" evidence="14">
    <location>
        <begin position="348"/>
        <end position="355"/>
    </location>
</feature>
<dbReference type="FunFam" id="3.30.60.30:FF:000003">
    <property type="entry name" value="SPARC/osteonectin, cwcv and kazal-like domains proteoglycan 3"/>
    <property type="match status" value="1"/>
</dbReference>
<dbReference type="InterPro" id="IPR019577">
    <property type="entry name" value="SPARC/Testican_Ca-bd-dom"/>
</dbReference>
<dbReference type="GO" id="GO:0005615">
    <property type="term" value="C:extracellular space"/>
    <property type="evidence" value="ECO:0007669"/>
    <property type="project" value="TreeGrafter"/>
</dbReference>
<evidence type="ECO:0000256" key="11">
    <source>
        <dbReference type="ARBA" id="ARBA00054013"/>
    </source>
</evidence>
<dbReference type="PROSITE" id="PS00484">
    <property type="entry name" value="THYROGLOBULIN_1_1"/>
    <property type="match status" value="1"/>
</dbReference>
<keyword evidence="5 16" id="KW-0732">Signal</keyword>
<dbReference type="SUPFAM" id="SSF47473">
    <property type="entry name" value="EF-hand"/>
    <property type="match status" value="1"/>
</dbReference>
<dbReference type="InterPro" id="IPR002350">
    <property type="entry name" value="Kazal_dom"/>
</dbReference>
<dbReference type="GeneID" id="115193607"/>
<dbReference type="CDD" id="cd00104">
    <property type="entry name" value="KAZAL_FS"/>
    <property type="match status" value="1"/>
</dbReference>
<feature type="domain" description="Thyroglobulin type-1" evidence="17">
    <location>
        <begin position="310"/>
        <end position="376"/>
    </location>
</feature>
<feature type="compositionally biased region" description="Acidic residues" evidence="15">
    <location>
        <begin position="392"/>
        <end position="420"/>
    </location>
</feature>
<evidence type="ECO:0000256" key="4">
    <source>
        <dbReference type="ARBA" id="ARBA00022553"/>
    </source>
</evidence>
<dbReference type="PANTHER" id="PTHR13866">
    <property type="entry name" value="SPARC OSTEONECTIN"/>
    <property type="match status" value="1"/>
</dbReference>
<dbReference type="FunFam" id="1.10.238.10:FF:000101">
    <property type="entry name" value="SPARC/osteonectin, cwcv and kazal-like domains proteoglycan 2"/>
    <property type="match status" value="1"/>
</dbReference>
<dbReference type="GO" id="GO:0005509">
    <property type="term" value="F:calcium ion binding"/>
    <property type="evidence" value="ECO:0007669"/>
    <property type="project" value="InterPro"/>
</dbReference>
<evidence type="ECO:0000256" key="7">
    <source>
        <dbReference type="ARBA" id="ARBA00022974"/>
    </source>
</evidence>
<accession>A0A674BKF2</accession>
<dbReference type="Pfam" id="PF00086">
    <property type="entry name" value="Thyroglobulin_1"/>
    <property type="match status" value="1"/>
</dbReference>
<gene>
    <name evidence="19" type="primary">LOC115193607</name>
</gene>
<keyword evidence="3" id="KW-0272">Extracellular matrix</keyword>
<evidence type="ECO:0000313" key="20">
    <source>
        <dbReference type="Proteomes" id="UP000472277"/>
    </source>
</evidence>
<evidence type="ECO:0000256" key="10">
    <source>
        <dbReference type="ARBA" id="ARBA00023207"/>
    </source>
</evidence>
<evidence type="ECO:0000256" key="5">
    <source>
        <dbReference type="ARBA" id="ARBA00022729"/>
    </source>
</evidence>
<evidence type="ECO:0000259" key="18">
    <source>
        <dbReference type="PROSITE" id="PS51465"/>
    </source>
</evidence>
<proteinExistence type="predicted"/>
<dbReference type="RefSeq" id="XP_029608283.1">
    <property type="nucleotide sequence ID" value="XM_029752423.1"/>
</dbReference>
<feature type="chain" id="PRO_5044628095" description="Testican-2" evidence="16">
    <location>
        <begin position="24"/>
        <end position="420"/>
    </location>
</feature>